<reference evidence="2" key="1">
    <citation type="journal article" date="2023" name="G3 (Bethesda)">
        <title>A reference genome for the long-term kleptoplast-retaining sea slug Elysia crispata morphotype clarki.</title>
        <authorList>
            <person name="Eastman K.E."/>
            <person name="Pendleton A.L."/>
            <person name="Shaikh M.A."/>
            <person name="Suttiyut T."/>
            <person name="Ogas R."/>
            <person name="Tomko P."/>
            <person name="Gavelis G."/>
            <person name="Widhalm J.R."/>
            <person name="Wisecaver J.H."/>
        </authorList>
    </citation>
    <scope>NUCLEOTIDE SEQUENCE</scope>
    <source>
        <strain evidence="2">ECLA1</strain>
    </source>
</reference>
<dbReference type="Proteomes" id="UP001283361">
    <property type="component" value="Unassembled WGS sequence"/>
</dbReference>
<name>A0AAE0YQI9_9GAST</name>
<accession>A0AAE0YQI9</accession>
<evidence type="ECO:0000313" key="2">
    <source>
        <dbReference type="EMBL" id="KAK3754260.1"/>
    </source>
</evidence>
<gene>
    <name evidence="2" type="ORF">RRG08_050925</name>
</gene>
<comment type="caution">
    <text evidence="2">The sequence shown here is derived from an EMBL/GenBank/DDBJ whole genome shotgun (WGS) entry which is preliminary data.</text>
</comment>
<organism evidence="2 3">
    <name type="scientific">Elysia crispata</name>
    <name type="common">lettuce slug</name>
    <dbReference type="NCBI Taxonomy" id="231223"/>
    <lineage>
        <taxon>Eukaryota</taxon>
        <taxon>Metazoa</taxon>
        <taxon>Spiralia</taxon>
        <taxon>Lophotrochozoa</taxon>
        <taxon>Mollusca</taxon>
        <taxon>Gastropoda</taxon>
        <taxon>Heterobranchia</taxon>
        <taxon>Euthyneura</taxon>
        <taxon>Panpulmonata</taxon>
        <taxon>Sacoglossa</taxon>
        <taxon>Placobranchoidea</taxon>
        <taxon>Plakobranchidae</taxon>
        <taxon>Elysia</taxon>
    </lineage>
</organism>
<proteinExistence type="predicted"/>
<sequence length="74" mass="8385">MTDLQPLLLRPSFLRINLHPLSPSHSRDPNRDRSRAAHPISSEQGNDFVTFPVASSIPSVKVKQDDRKQFMMDG</sequence>
<dbReference type="AlphaFoldDB" id="A0AAE0YQI9"/>
<protein>
    <submittedName>
        <fullName evidence="2">Uncharacterized protein</fullName>
    </submittedName>
</protein>
<dbReference type="EMBL" id="JAWDGP010005682">
    <property type="protein sequence ID" value="KAK3754260.1"/>
    <property type="molecule type" value="Genomic_DNA"/>
</dbReference>
<feature type="region of interest" description="Disordered" evidence="1">
    <location>
        <begin position="18"/>
        <end position="47"/>
    </location>
</feature>
<evidence type="ECO:0000313" key="3">
    <source>
        <dbReference type="Proteomes" id="UP001283361"/>
    </source>
</evidence>
<evidence type="ECO:0000256" key="1">
    <source>
        <dbReference type="SAM" id="MobiDB-lite"/>
    </source>
</evidence>
<feature type="compositionally biased region" description="Basic and acidic residues" evidence="1">
    <location>
        <begin position="25"/>
        <end position="35"/>
    </location>
</feature>
<keyword evidence="3" id="KW-1185">Reference proteome</keyword>